<dbReference type="Proteomes" id="UP000001058">
    <property type="component" value="Unassembled WGS sequence"/>
</dbReference>
<accession>D8UMP4</accession>
<dbReference type="AlphaFoldDB" id="D8UMP4"/>
<dbReference type="InterPro" id="IPR011009">
    <property type="entry name" value="Kinase-like_dom_sf"/>
</dbReference>
<evidence type="ECO:0008006" key="4">
    <source>
        <dbReference type="Google" id="ProtNLM"/>
    </source>
</evidence>
<protein>
    <recommendedName>
        <fullName evidence="4">Protein kinase domain-containing protein</fullName>
    </recommendedName>
</protein>
<dbReference type="EMBL" id="GL379248">
    <property type="protein sequence ID" value="EFJ39005.1"/>
    <property type="molecule type" value="Genomic_DNA"/>
</dbReference>
<dbReference type="KEGG" id="vcn:VOLCADRAFT_101449"/>
<evidence type="ECO:0000256" key="1">
    <source>
        <dbReference type="SAM" id="MobiDB-lite"/>
    </source>
</evidence>
<name>D8UMP4_VOLCA</name>
<dbReference type="GeneID" id="9614959"/>
<organism evidence="3">
    <name type="scientific">Volvox carteri f. nagariensis</name>
    <dbReference type="NCBI Taxonomy" id="3068"/>
    <lineage>
        <taxon>Eukaryota</taxon>
        <taxon>Viridiplantae</taxon>
        <taxon>Chlorophyta</taxon>
        <taxon>core chlorophytes</taxon>
        <taxon>Chlorophyceae</taxon>
        <taxon>CS clade</taxon>
        <taxon>Chlamydomonadales</taxon>
        <taxon>Volvocaceae</taxon>
        <taxon>Volvox</taxon>
    </lineage>
</organism>
<reference evidence="2 3" key="1">
    <citation type="journal article" date="2010" name="Science">
        <title>Genomic analysis of organismal complexity in the multicellular green alga Volvox carteri.</title>
        <authorList>
            <person name="Prochnik S.E."/>
            <person name="Umen J."/>
            <person name="Nedelcu A.M."/>
            <person name="Hallmann A."/>
            <person name="Miller S.M."/>
            <person name="Nishii I."/>
            <person name="Ferris P."/>
            <person name="Kuo A."/>
            <person name="Mitros T."/>
            <person name="Fritz-Laylin L.K."/>
            <person name="Hellsten U."/>
            <person name="Chapman J."/>
            <person name="Simakov O."/>
            <person name="Rensing S.A."/>
            <person name="Terry A."/>
            <person name="Pangilinan J."/>
            <person name="Kapitonov V."/>
            <person name="Jurka J."/>
            <person name="Salamov A."/>
            <person name="Shapiro H."/>
            <person name="Schmutz J."/>
            <person name="Grimwood J."/>
            <person name="Lindquist E."/>
            <person name="Lucas S."/>
            <person name="Grigoriev I.V."/>
            <person name="Schmitt R."/>
            <person name="Kirk D."/>
            <person name="Rokhsar D.S."/>
        </authorList>
    </citation>
    <scope>NUCLEOTIDE SEQUENCE [LARGE SCALE GENOMIC DNA]</scope>
    <source>
        <strain evidence="3">f. Nagariensis / Eve</strain>
    </source>
</reference>
<evidence type="ECO:0000313" key="2">
    <source>
        <dbReference type="EMBL" id="EFJ39005.1"/>
    </source>
</evidence>
<gene>
    <name evidence="2" type="ORF">VOLCADRAFT_101449</name>
</gene>
<dbReference type="SUPFAM" id="SSF56112">
    <property type="entry name" value="Protein kinase-like (PK-like)"/>
    <property type="match status" value="1"/>
</dbReference>
<dbReference type="RefSeq" id="XP_002959930.1">
    <property type="nucleotide sequence ID" value="XM_002959884.1"/>
</dbReference>
<feature type="region of interest" description="Disordered" evidence="1">
    <location>
        <begin position="83"/>
        <end position="112"/>
    </location>
</feature>
<evidence type="ECO:0000313" key="3">
    <source>
        <dbReference type="Proteomes" id="UP000001058"/>
    </source>
</evidence>
<feature type="compositionally biased region" description="Gly residues" evidence="1">
    <location>
        <begin position="92"/>
        <end position="105"/>
    </location>
</feature>
<sequence>MLRSLSRREMCQAWQAAGDTGTRESIDDLYSIRLKETVGQGGQGVVFRGLMHGLEVAVKVVAKDMPGTLIAKVQQQQQQQLAAAAAASANRRGGGGGGGAGGGGAAAAAATP</sequence>
<keyword evidence="3" id="KW-1185">Reference proteome</keyword>
<dbReference type="Gene3D" id="3.30.200.20">
    <property type="entry name" value="Phosphorylase Kinase, domain 1"/>
    <property type="match status" value="1"/>
</dbReference>
<proteinExistence type="predicted"/>
<dbReference type="InParanoid" id="D8UMP4"/>